<gene>
    <name evidence="8" type="primary">vapC</name>
    <name evidence="10" type="ORF">SAMN05660706_10413</name>
</gene>
<keyword evidence="3 8" id="KW-0540">Nuclease</keyword>
<evidence type="ECO:0000259" key="9">
    <source>
        <dbReference type="SMART" id="SM00670"/>
    </source>
</evidence>
<keyword evidence="2 8" id="KW-1277">Toxin-antitoxin system</keyword>
<reference evidence="11" key="1">
    <citation type="submission" date="2016-10" db="EMBL/GenBank/DDBJ databases">
        <authorList>
            <person name="Varghese N."/>
            <person name="Submissions S."/>
        </authorList>
    </citation>
    <scope>NUCLEOTIDE SEQUENCE [LARGE SCALE GENOMIC DNA]</scope>
    <source>
        <strain evidence="11">DSM 3669</strain>
    </source>
</reference>
<dbReference type="GO" id="GO:0000287">
    <property type="term" value="F:magnesium ion binding"/>
    <property type="evidence" value="ECO:0007669"/>
    <property type="project" value="UniProtKB-UniRule"/>
</dbReference>
<keyword evidence="4 8" id="KW-0479">Metal-binding</keyword>
<evidence type="ECO:0000313" key="11">
    <source>
        <dbReference type="Proteomes" id="UP000199584"/>
    </source>
</evidence>
<dbReference type="AlphaFoldDB" id="A0A1I6D0M6"/>
<dbReference type="GO" id="GO:0004519">
    <property type="term" value="F:endonuclease activity"/>
    <property type="evidence" value="ECO:0007669"/>
    <property type="project" value="UniProtKB-KW"/>
</dbReference>
<comment type="function">
    <text evidence="8">Toxic component of a toxin-antitoxin (TA) system. An RNase.</text>
</comment>
<keyword evidence="10" id="KW-0255">Endonuclease</keyword>
<dbReference type="GO" id="GO:0004540">
    <property type="term" value="F:RNA nuclease activity"/>
    <property type="evidence" value="ECO:0007669"/>
    <property type="project" value="InterPro"/>
</dbReference>
<evidence type="ECO:0000256" key="8">
    <source>
        <dbReference type="HAMAP-Rule" id="MF_00265"/>
    </source>
</evidence>
<dbReference type="SMART" id="SM00670">
    <property type="entry name" value="PINc"/>
    <property type="match status" value="1"/>
</dbReference>
<dbReference type="GO" id="GO:0016787">
    <property type="term" value="F:hydrolase activity"/>
    <property type="evidence" value="ECO:0007669"/>
    <property type="project" value="UniProtKB-KW"/>
</dbReference>
<dbReference type="Gene3D" id="3.40.50.1010">
    <property type="entry name" value="5'-nuclease"/>
    <property type="match status" value="1"/>
</dbReference>
<dbReference type="EC" id="3.1.-.-" evidence="8"/>
<dbReference type="InterPro" id="IPR029060">
    <property type="entry name" value="PIN-like_dom_sf"/>
</dbReference>
<dbReference type="GO" id="GO:0090729">
    <property type="term" value="F:toxin activity"/>
    <property type="evidence" value="ECO:0007669"/>
    <property type="project" value="UniProtKB-KW"/>
</dbReference>
<evidence type="ECO:0000256" key="5">
    <source>
        <dbReference type="ARBA" id="ARBA00022801"/>
    </source>
</evidence>
<dbReference type="STRING" id="39060.SAMN05660706_10413"/>
<dbReference type="SUPFAM" id="SSF88723">
    <property type="entry name" value="PIN domain-like"/>
    <property type="match status" value="1"/>
</dbReference>
<dbReference type="RefSeq" id="WP_092482028.1">
    <property type="nucleotide sequence ID" value="NZ_FOYM01000004.1"/>
</dbReference>
<dbReference type="OrthoDB" id="9796690at2"/>
<keyword evidence="5 8" id="KW-0378">Hydrolase</keyword>
<dbReference type="CDD" id="cd09881">
    <property type="entry name" value="PIN_VapC4-5_FitB-like"/>
    <property type="match status" value="1"/>
</dbReference>
<evidence type="ECO:0000256" key="3">
    <source>
        <dbReference type="ARBA" id="ARBA00022722"/>
    </source>
</evidence>
<accession>A0A1I6D0M6</accession>
<sequence length="141" mass="16068">MKYYLDTNICIYFLKGQYSQLLNIIMSHSPADIKISSMVKAELLYGAEKSKKKNENLEKVKKFLLPFEIIPFDDKATVEYSVIRAKMEKTGIVIGPNDLIIAATVLSRSGILVTNNEKEFGRIPGLTVENWLFKQKPNPRI</sequence>
<dbReference type="InterPro" id="IPR022907">
    <property type="entry name" value="VapC_family"/>
</dbReference>
<evidence type="ECO:0000313" key="10">
    <source>
        <dbReference type="EMBL" id="SFQ99035.1"/>
    </source>
</evidence>
<dbReference type="EMBL" id="FOYM01000004">
    <property type="protein sequence ID" value="SFQ99035.1"/>
    <property type="molecule type" value="Genomic_DNA"/>
</dbReference>
<feature type="domain" description="PIN" evidence="9">
    <location>
        <begin position="1"/>
        <end position="121"/>
    </location>
</feature>
<dbReference type="InterPro" id="IPR002716">
    <property type="entry name" value="PIN_dom"/>
</dbReference>
<evidence type="ECO:0000256" key="1">
    <source>
        <dbReference type="ARBA" id="ARBA00001946"/>
    </source>
</evidence>
<feature type="binding site" evidence="8">
    <location>
        <position position="6"/>
    </location>
    <ligand>
        <name>Mg(2+)</name>
        <dbReference type="ChEBI" id="CHEBI:18420"/>
    </ligand>
</feature>
<dbReference type="InterPro" id="IPR050556">
    <property type="entry name" value="Type_II_TA_system_RNase"/>
</dbReference>
<name>A0A1I6D0M6_9FIRM</name>
<dbReference type="Pfam" id="PF01850">
    <property type="entry name" value="PIN"/>
    <property type="match status" value="1"/>
</dbReference>
<evidence type="ECO:0000256" key="4">
    <source>
        <dbReference type="ARBA" id="ARBA00022723"/>
    </source>
</evidence>
<dbReference type="HAMAP" id="MF_00265">
    <property type="entry name" value="VapC_Nob1"/>
    <property type="match status" value="1"/>
</dbReference>
<proteinExistence type="inferred from homology"/>
<evidence type="ECO:0000256" key="2">
    <source>
        <dbReference type="ARBA" id="ARBA00022649"/>
    </source>
</evidence>
<organism evidence="10 11">
    <name type="scientific">Desulfoscipio geothermicus DSM 3669</name>
    <dbReference type="NCBI Taxonomy" id="1121426"/>
    <lineage>
        <taxon>Bacteria</taxon>
        <taxon>Bacillati</taxon>
        <taxon>Bacillota</taxon>
        <taxon>Clostridia</taxon>
        <taxon>Eubacteriales</taxon>
        <taxon>Desulfallaceae</taxon>
        <taxon>Desulfoscipio</taxon>
    </lineage>
</organism>
<feature type="binding site" evidence="8">
    <location>
        <position position="98"/>
    </location>
    <ligand>
        <name>Mg(2+)</name>
        <dbReference type="ChEBI" id="CHEBI:18420"/>
    </ligand>
</feature>
<evidence type="ECO:0000256" key="6">
    <source>
        <dbReference type="ARBA" id="ARBA00022842"/>
    </source>
</evidence>
<evidence type="ECO:0000256" key="7">
    <source>
        <dbReference type="ARBA" id="ARBA00038093"/>
    </source>
</evidence>
<keyword evidence="6 8" id="KW-0460">Magnesium</keyword>
<keyword evidence="8" id="KW-0800">Toxin</keyword>
<comment type="similarity">
    <text evidence="7 8">Belongs to the PINc/VapC protein family.</text>
</comment>
<dbReference type="PANTHER" id="PTHR33653:SF1">
    <property type="entry name" value="RIBONUCLEASE VAPC2"/>
    <property type="match status" value="1"/>
</dbReference>
<keyword evidence="11" id="KW-1185">Reference proteome</keyword>
<dbReference type="Proteomes" id="UP000199584">
    <property type="component" value="Unassembled WGS sequence"/>
</dbReference>
<protein>
    <recommendedName>
        <fullName evidence="8">Ribonuclease VapC</fullName>
        <shortName evidence="8">RNase VapC</shortName>
        <ecNumber evidence="8">3.1.-.-</ecNumber>
    </recommendedName>
    <alternativeName>
        <fullName evidence="8">Toxin VapC</fullName>
    </alternativeName>
</protein>
<comment type="cofactor">
    <cofactor evidence="1 8">
        <name>Mg(2+)</name>
        <dbReference type="ChEBI" id="CHEBI:18420"/>
    </cofactor>
</comment>
<dbReference type="PANTHER" id="PTHR33653">
    <property type="entry name" value="RIBONUCLEASE VAPC2"/>
    <property type="match status" value="1"/>
</dbReference>